<dbReference type="EMBL" id="FNHH01000004">
    <property type="protein sequence ID" value="SDL95343.1"/>
    <property type="molecule type" value="Genomic_DNA"/>
</dbReference>
<dbReference type="InterPro" id="IPR019734">
    <property type="entry name" value="TPR_rpt"/>
</dbReference>
<dbReference type="PANTHER" id="PTHR44858">
    <property type="entry name" value="TETRATRICOPEPTIDE REPEAT PROTEIN 6"/>
    <property type="match status" value="1"/>
</dbReference>
<evidence type="ECO:0000256" key="1">
    <source>
        <dbReference type="ARBA" id="ARBA00022737"/>
    </source>
</evidence>
<dbReference type="AlphaFoldDB" id="A0A1G9P9V3"/>
<dbReference type="OrthoDB" id="789632at2"/>
<gene>
    <name evidence="5" type="ORF">SAMN05421813_10439</name>
</gene>
<organism evidence="5 6">
    <name type="scientific">Daejeonella rubra</name>
    <dbReference type="NCBI Taxonomy" id="990371"/>
    <lineage>
        <taxon>Bacteria</taxon>
        <taxon>Pseudomonadati</taxon>
        <taxon>Bacteroidota</taxon>
        <taxon>Sphingobacteriia</taxon>
        <taxon>Sphingobacteriales</taxon>
        <taxon>Sphingobacteriaceae</taxon>
        <taxon>Daejeonella</taxon>
    </lineage>
</organism>
<dbReference type="InterPro" id="IPR011990">
    <property type="entry name" value="TPR-like_helical_dom_sf"/>
</dbReference>
<reference evidence="6" key="1">
    <citation type="submission" date="2016-10" db="EMBL/GenBank/DDBJ databases">
        <authorList>
            <person name="Varghese N."/>
            <person name="Submissions S."/>
        </authorList>
    </citation>
    <scope>NUCLEOTIDE SEQUENCE [LARGE SCALE GENOMIC DNA]</scope>
    <source>
        <strain evidence="6">DSM 24536</strain>
    </source>
</reference>
<keyword evidence="2 3" id="KW-0802">TPR repeat</keyword>
<keyword evidence="1" id="KW-0677">Repeat</keyword>
<keyword evidence="6" id="KW-1185">Reference proteome</keyword>
<evidence type="ECO:0000256" key="4">
    <source>
        <dbReference type="SAM" id="SignalP"/>
    </source>
</evidence>
<evidence type="ECO:0000256" key="3">
    <source>
        <dbReference type="PROSITE-ProRule" id="PRU00339"/>
    </source>
</evidence>
<evidence type="ECO:0000313" key="6">
    <source>
        <dbReference type="Proteomes" id="UP000199226"/>
    </source>
</evidence>
<name>A0A1G9P9V3_9SPHI</name>
<dbReference type="Gene3D" id="1.25.40.10">
    <property type="entry name" value="Tetratricopeptide repeat domain"/>
    <property type="match status" value="2"/>
</dbReference>
<dbReference type="PROSITE" id="PS50005">
    <property type="entry name" value="TPR"/>
    <property type="match status" value="1"/>
</dbReference>
<dbReference type="RefSeq" id="WP_090700441.1">
    <property type="nucleotide sequence ID" value="NZ_FNHH01000004.1"/>
</dbReference>
<protein>
    <submittedName>
        <fullName evidence="5">Tetratricopeptide repeat-containing protein</fullName>
    </submittedName>
</protein>
<feature type="repeat" description="TPR" evidence="3">
    <location>
        <begin position="54"/>
        <end position="87"/>
    </location>
</feature>
<dbReference type="SUPFAM" id="SSF48439">
    <property type="entry name" value="Protein prenylyltransferase"/>
    <property type="match status" value="1"/>
</dbReference>
<evidence type="ECO:0000313" key="5">
    <source>
        <dbReference type="EMBL" id="SDL95343.1"/>
    </source>
</evidence>
<dbReference type="STRING" id="990371.SAMN05421813_10439"/>
<dbReference type="Proteomes" id="UP000199226">
    <property type="component" value="Unassembled WGS sequence"/>
</dbReference>
<proteinExistence type="predicted"/>
<dbReference type="Pfam" id="PF14559">
    <property type="entry name" value="TPR_19"/>
    <property type="match status" value="1"/>
</dbReference>
<dbReference type="PANTHER" id="PTHR44858:SF1">
    <property type="entry name" value="UDP-N-ACETYLGLUCOSAMINE--PEPTIDE N-ACETYLGLUCOSAMINYLTRANSFERASE SPINDLY-RELATED"/>
    <property type="match status" value="1"/>
</dbReference>
<feature type="signal peptide" evidence="4">
    <location>
        <begin position="1"/>
        <end position="19"/>
    </location>
</feature>
<evidence type="ECO:0000256" key="2">
    <source>
        <dbReference type="ARBA" id="ARBA00022803"/>
    </source>
</evidence>
<sequence>MRSFLGLLLILLTADIAFAQTSYHKMGQKALIDGNFKAAVSNLEKALATDSSDVNTLYMLGYSYYHSASYKAAVNTFNRVISLKPGENSAYYYRGKARNIMANETKGISNSDREKLLLSSIKDFSRAIELNAEDVKLYQNRAVAYRDYGVLKGQKIPNFYDKNKATSSFRACISDFEKVLSITPDRRDIITQLADAKTYMQNLK</sequence>
<feature type="chain" id="PRO_5011484259" evidence="4">
    <location>
        <begin position="20"/>
        <end position="204"/>
    </location>
</feature>
<dbReference type="SMART" id="SM00028">
    <property type="entry name" value="TPR"/>
    <property type="match status" value="2"/>
</dbReference>
<accession>A0A1G9P9V3</accession>
<keyword evidence="4" id="KW-0732">Signal</keyword>
<dbReference type="InterPro" id="IPR050498">
    <property type="entry name" value="Ycf3"/>
</dbReference>